<dbReference type="RefSeq" id="WP_159442997.1">
    <property type="nucleotide sequence ID" value="NZ_FUXX01000004.1"/>
</dbReference>
<dbReference type="Proteomes" id="UP000242432">
    <property type="component" value="Unassembled WGS sequence"/>
</dbReference>
<organism evidence="2 3">
    <name type="scientific">Succinivibrio dextrinosolvens DSM 3072</name>
    <dbReference type="NCBI Taxonomy" id="1123324"/>
    <lineage>
        <taxon>Bacteria</taxon>
        <taxon>Pseudomonadati</taxon>
        <taxon>Pseudomonadota</taxon>
        <taxon>Gammaproteobacteria</taxon>
        <taxon>Aeromonadales</taxon>
        <taxon>Succinivibrionaceae</taxon>
        <taxon>Succinivibrio</taxon>
    </lineage>
</organism>
<reference evidence="3" key="1">
    <citation type="submission" date="2017-02" db="EMBL/GenBank/DDBJ databases">
        <authorList>
            <person name="Varghese N."/>
            <person name="Submissions S."/>
        </authorList>
    </citation>
    <scope>NUCLEOTIDE SEQUENCE [LARGE SCALE GENOMIC DNA]</scope>
    <source>
        <strain evidence="3">DSM 3072</strain>
    </source>
</reference>
<name>A0A1T4V019_9GAMM</name>
<sequence length="341" mass="39189">MDSKDFIEYKKDLLEKIDALYQSQELFKVINLLENSELDFDLCNELVRAYINAANKTSDPYSLFEKANLLLDRFSLEGKDNPKHQFYRGYILFKQGLIEDSKIRFERALKFASVSDSKLFEQITTMLSNVNAMIERAAFKGQSEEHRKLILEHVKKNFGEYQHLCSFDNVDIFRIPPTKEHDYNLLVSVGLSAKVMKGKSGSADECVELCFALPSDYKFNPDSKSNFEVFLMIEVIKHLIATRDNIGFGYYLEKESGFSSRTAFNGAMLVGMGDYEKEQQTMILDGAELSFLELLPLRPMELNFRKAHSAVELLNLFKEKLVMITPFISTRDDVCNVVAKM</sequence>
<accession>A0A1T4V019</accession>
<dbReference type="AlphaFoldDB" id="A0A1T4V019"/>
<feature type="domain" description="Suppressor of fused-like" evidence="1">
    <location>
        <begin position="168"/>
        <end position="320"/>
    </location>
</feature>
<evidence type="ECO:0000259" key="1">
    <source>
        <dbReference type="Pfam" id="PF05076"/>
    </source>
</evidence>
<dbReference type="Pfam" id="PF05076">
    <property type="entry name" value="SUFU"/>
    <property type="match status" value="1"/>
</dbReference>
<dbReference type="EMBL" id="FUXX01000004">
    <property type="protein sequence ID" value="SKA58320.1"/>
    <property type="molecule type" value="Genomic_DNA"/>
</dbReference>
<gene>
    <name evidence="2" type="ORF">SAMN02745213_00391</name>
</gene>
<dbReference type="InterPro" id="IPR020941">
    <property type="entry name" value="SUFU-like_domain"/>
</dbReference>
<evidence type="ECO:0000313" key="2">
    <source>
        <dbReference type="EMBL" id="SKA58320.1"/>
    </source>
</evidence>
<dbReference type="STRING" id="83771.SAMN02910357_01374"/>
<protein>
    <submittedName>
        <fullName evidence="2">Suppressor of fused protein (SUFU)</fullName>
    </submittedName>
</protein>
<proteinExistence type="predicted"/>
<evidence type="ECO:0000313" key="3">
    <source>
        <dbReference type="Proteomes" id="UP000242432"/>
    </source>
</evidence>
<keyword evidence="3" id="KW-1185">Reference proteome</keyword>